<dbReference type="AlphaFoldDB" id="A0A0X1KSV3"/>
<dbReference type="KEGG" id="phy:AJ81_09665"/>
<keyword evidence="4 6" id="KW-1133">Transmembrane helix</keyword>
<keyword evidence="9" id="KW-1185">Reference proteome</keyword>
<evidence type="ECO:0000313" key="9">
    <source>
        <dbReference type="Proteomes" id="UP000077469"/>
    </source>
</evidence>
<protein>
    <submittedName>
        <fullName evidence="8">ABC transporter permease</fullName>
    </submittedName>
</protein>
<dbReference type="Pfam" id="PF00561">
    <property type="entry name" value="Abhydrolase_1"/>
    <property type="match status" value="1"/>
</dbReference>
<evidence type="ECO:0000256" key="3">
    <source>
        <dbReference type="ARBA" id="ARBA00022692"/>
    </source>
</evidence>
<sequence length="568" mass="63142">MMRWLLLLILFSVPFLPSVSGFVLTLLNLTFIYSIAAMGLNVIMGYAGQISIGHAAFMSVGAYTSAILVQRFSVPIPISVLIAIVFGAVVGMALGFPALRLKGFYLAIVTMGFVVAIEQLFGAWQALTGGHIGLRNIKLFGSDTTSYYVNLLLLLVCFYFFRLLVRGKTGRALAAMRENELVARIFGVHLTYHKVIAFSFGSALAALAGALYAHTIGYIAPSLFGLGKSLDLLAMVVIGGLALEIGPFFGATLYTILPFFFSRSGFSLSIIFGAILILTVLFMPRGIAYHAMNFWLRWAELPIVWLKRRIGKPEGKFVQTSLARLHYVESGEGKPLILIHGNFGSFRWFKPILGRISNFKTIALDLPNFGFSDRTIPTLDNYVKAVEEFIEKLQLKDIIVLAHSLGGAIGMKLALKRPDLLKGLILVDPCPIDGLPTPAENLPYLELYKRNRSVLRRSLYGLLRNVKDRKFVEQLVDDALKMNPKAIYAHAEELGKFDLTGQTENYRVKTLLVWGDMDPLLTHEQMEKTRRALKAQLVILNNVGHTPFVEATEDFLRRIEPFLKEVGT</sequence>
<dbReference type="EMBL" id="CP007141">
    <property type="protein sequence ID" value="AJC74400.1"/>
    <property type="molecule type" value="Genomic_DNA"/>
</dbReference>
<dbReference type="STRING" id="1123384.AJ81_09665"/>
<gene>
    <name evidence="8" type="ORF">AJ81_09665</name>
</gene>
<feature type="transmembrane region" description="Helical" evidence="6">
    <location>
        <begin position="232"/>
        <end position="257"/>
    </location>
</feature>
<dbReference type="Proteomes" id="UP000077469">
    <property type="component" value="Chromosome"/>
</dbReference>
<proteinExistence type="predicted"/>
<feature type="transmembrane region" description="Helical" evidence="6">
    <location>
        <begin position="195"/>
        <end position="220"/>
    </location>
</feature>
<dbReference type="PANTHER" id="PTHR30482">
    <property type="entry name" value="HIGH-AFFINITY BRANCHED-CHAIN AMINO ACID TRANSPORT SYSTEM PERMEASE"/>
    <property type="match status" value="1"/>
</dbReference>
<dbReference type="PATRIC" id="fig|1123384.7.peg.1945"/>
<feature type="domain" description="AB hydrolase-1" evidence="7">
    <location>
        <begin position="334"/>
        <end position="551"/>
    </location>
</feature>
<keyword evidence="5 6" id="KW-0472">Membrane</keyword>
<feature type="transmembrane region" description="Helical" evidence="6">
    <location>
        <begin position="264"/>
        <end position="283"/>
    </location>
</feature>
<name>A0A0X1KSV3_9THEM</name>
<evidence type="ECO:0000256" key="1">
    <source>
        <dbReference type="ARBA" id="ARBA00004651"/>
    </source>
</evidence>
<evidence type="ECO:0000256" key="4">
    <source>
        <dbReference type="ARBA" id="ARBA00022989"/>
    </source>
</evidence>
<reference evidence="8 9" key="1">
    <citation type="submission" date="2014-01" db="EMBL/GenBank/DDBJ databases">
        <title>Genome sequencing of Thermotog hypogea.</title>
        <authorList>
            <person name="Zhang X."/>
            <person name="Alvare G."/>
            <person name="Fristensky B."/>
            <person name="Chen L."/>
            <person name="Suen T."/>
            <person name="Chen Q."/>
            <person name="Ma K."/>
        </authorList>
    </citation>
    <scope>NUCLEOTIDE SEQUENCE [LARGE SCALE GENOMIC DNA]</scope>
    <source>
        <strain evidence="8 9">DSM 11164</strain>
    </source>
</reference>
<evidence type="ECO:0000313" key="8">
    <source>
        <dbReference type="EMBL" id="AJC74400.1"/>
    </source>
</evidence>
<evidence type="ECO:0000256" key="6">
    <source>
        <dbReference type="SAM" id="Phobius"/>
    </source>
</evidence>
<keyword evidence="2" id="KW-1003">Cell membrane</keyword>
<comment type="subcellular location">
    <subcellularLocation>
        <location evidence="1">Cell membrane</location>
        <topology evidence="1">Multi-pass membrane protein</topology>
    </subcellularLocation>
</comment>
<evidence type="ECO:0000259" key="7">
    <source>
        <dbReference type="Pfam" id="PF00561"/>
    </source>
</evidence>
<keyword evidence="3 6" id="KW-0812">Transmembrane</keyword>
<feature type="transmembrane region" description="Helical" evidence="6">
    <location>
        <begin position="147"/>
        <end position="165"/>
    </location>
</feature>
<dbReference type="Gene3D" id="3.40.50.1820">
    <property type="entry name" value="alpha/beta hydrolase"/>
    <property type="match status" value="1"/>
</dbReference>
<dbReference type="PANTHER" id="PTHR30482:SF10">
    <property type="entry name" value="HIGH-AFFINITY BRANCHED-CHAIN AMINO ACID TRANSPORT PROTEIN BRAE"/>
    <property type="match status" value="1"/>
</dbReference>
<feature type="transmembrane region" description="Helical" evidence="6">
    <location>
        <begin position="103"/>
        <end position="127"/>
    </location>
</feature>
<feature type="transmembrane region" description="Helical" evidence="6">
    <location>
        <begin position="31"/>
        <end position="48"/>
    </location>
</feature>
<evidence type="ECO:0000256" key="2">
    <source>
        <dbReference type="ARBA" id="ARBA00022475"/>
    </source>
</evidence>
<dbReference type="InterPro" id="IPR029058">
    <property type="entry name" value="AB_hydrolase_fold"/>
</dbReference>
<accession>A0A0X1KSV3</accession>
<evidence type="ECO:0000256" key="5">
    <source>
        <dbReference type="ARBA" id="ARBA00023136"/>
    </source>
</evidence>
<dbReference type="InterPro" id="IPR001851">
    <property type="entry name" value="ABC_transp_permease"/>
</dbReference>
<organism evidence="8 9">
    <name type="scientific">Pseudothermotoga hypogea DSM 11164 = NBRC 106472</name>
    <dbReference type="NCBI Taxonomy" id="1123384"/>
    <lineage>
        <taxon>Bacteria</taxon>
        <taxon>Thermotogati</taxon>
        <taxon>Thermotogota</taxon>
        <taxon>Thermotogae</taxon>
        <taxon>Thermotogales</taxon>
        <taxon>Thermotogaceae</taxon>
        <taxon>Pseudothermotoga</taxon>
    </lineage>
</organism>
<dbReference type="SUPFAM" id="SSF53474">
    <property type="entry name" value="alpha/beta-Hydrolases"/>
    <property type="match status" value="1"/>
</dbReference>
<dbReference type="PaxDb" id="1123384-AJ81_09665"/>
<dbReference type="InterPro" id="IPR000073">
    <property type="entry name" value="AB_hydrolase_1"/>
</dbReference>
<dbReference type="PRINTS" id="PR00111">
    <property type="entry name" value="ABHYDROLASE"/>
</dbReference>
<feature type="transmembrane region" description="Helical" evidence="6">
    <location>
        <begin position="78"/>
        <end position="96"/>
    </location>
</feature>
<dbReference type="GO" id="GO:0005886">
    <property type="term" value="C:plasma membrane"/>
    <property type="evidence" value="ECO:0007669"/>
    <property type="project" value="UniProtKB-SubCell"/>
</dbReference>
<dbReference type="GO" id="GO:0015658">
    <property type="term" value="F:branched-chain amino acid transmembrane transporter activity"/>
    <property type="evidence" value="ECO:0007669"/>
    <property type="project" value="InterPro"/>
</dbReference>
<dbReference type="CDD" id="cd06581">
    <property type="entry name" value="TM_PBP1_LivM_like"/>
    <property type="match status" value="1"/>
</dbReference>
<dbReference type="Pfam" id="PF02653">
    <property type="entry name" value="BPD_transp_2"/>
    <property type="match status" value="1"/>
</dbReference>
<dbReference type="InterPro" id="IPR043428">
    <property type="entry name" value="LivM-like"/>
</dbReference>